<name>A0A067N7B2_PLEO1</name>
<sequence length="234" mass="23722">MAASNPKLLIINPNSSDVITQALVSNLTPLCPPGIELEFKTGPPDAPPSINDPPTSILSAAATFKDMEPIDQQPYAGFLVCCFSDHPLVHCLRHAAPDKPCIGIFDASIVHALLSGSKFGILTTGTAMVPAIDAGVATFLGGISGRYVGCVASGLGVVELQTSSDRGAVEGRIKSTAAKVSALGADVIILGCAGMSGMEDLVKAGVTEAGGRPVTVIDGGKAGVQFLAGLVRSL</sequence>
<accession>A0A067N7B2</accession>
<dbReference type="FunCoup" id="A0A067N7B2">
    <property type="interactions" value="6"/>
</dbReference>
<dbReference type="HOGENOM" id="CLU_053002_1_0_1"/>
<reference evidence="3" key="1">
    <citation type="journal article" date="2014" name="Proc. Natl. Acad. Sci. U.S.A.">
        <title>Extensive sampling of basidiomycete genomes demonstrates inadequacy of the white-rot/brown-rot paradigm for wood decay fungi.</title>
        <authorList>
            <person name="Riley R."/>
            <person name="Salamov A.A."/>
            <person name="Brown D.W."/>
            <person name="Nagy L.G."/>
            <person name="Floudas D."/>
            <person name="Held B.W."/>
            <person name="Levasseur A."/>
            <person name="Lombard V."/>
            <person name="Morin E."/>
            <person name="Otillar R."/>
            <person name="Lindquist E.A."/>
            <person name="Sun H."/>
            <person name="LaButti K.M."/>
            <person name="Schmutz J."/>
            <person name="Jabbour D."/>
            <person name="Luo H."/>
            <person name="Baker S.E."/>
            <person name="Pisabarro A.G."/>
            <person name="Walton J.D."/>
            <person name="Blanchette R.A."/>
            <person name="Henrissat B."/>
            <person name="Martin F."/>
            <person name="Cullen D."/>
            <person name="Hibbett D.S."/>
            <person name="Grigoriev I.V."/>
        </authorList>
    </citation>
    <scope>NUCLEOTIDE SEQUENCE [LARGE SCALE GENOMIC DNA]</scope>
    <source>
        <strain evidence="3">PC15</strain>
    </source>
</reference>
<dbReference type="GO" id="GO:0047661">
    <property type="term" value="F:amino-acid racemase activity"/>
    <property type="evidence" value="ECO:0007669"/>
    <property type="project" value="InterPro"/>
</dbReference>
<dbReference type="InterPro" id="IPR015942">
    <property type="entry name" value="Asp/Glu/hydantoin_racemase"/>
</dbReference>
<dbReference type="Proteomes" id="UP000027073">
    <property type="component" value="Unassembled WGS sequence"/>
</dbReference>
<gene>
    <name evidence="2" type="ORF">PLEOSDRAFT_1079969</name>
</gene>
<dbReference type="OrthoDB" id="412018at2759"/>
<dbReference type="PANTHER" id="PTHR28047:SF5">
    <property type="entry name" value="PROTEIN DCG1"/>
    <property type="match status" value="1"/>
</dbReference>
<comment type="similarity">
    <text evidence="1">Belongs to the HyuE racemase family.</text>
</comment>
<organism evidence="2 3">
    <name type="scientific">Pleurotus ostreatus (strain PC15)</name>
    <name type="common">Oyster mushroom</name>
    <dbReference type="NCBI Taxonomy" id="1137138"/>
    <lineage>
        <taxon>Eukaryota</taxon>
        <taxon>Fungi</taxon>
        <taxon>Dikarya</taxon>
        <taxon>Basidiomycota</taxon>
        <taxon>Agaricomycotina</taxon>
        <taxon>Agaricomycetes</taxon>
        <taxon>Agaricomycetidae</taxon>
        <taxon>Agaricales</taxon>
        <taxon>Pleurotineae</taxon>
        <taxon>Pleurotaceae</taxon>
        <taxon>Pleurotus</taxon>
    </lineage>
</organism>
<protein>
    <recommendedName>
        <fullName evidence="4">Asp/Glu/hydantoin racemase</fullName>
    </recommendedName>
</protein>
<dbReference type="AlphaFoldDB" id="A0A067N7B2"/>
<dbReference type="EMBL" id="KL198014">
    <property type="protein sequence ID" value="KDQ22810.1"/>
    <property type="molecule type" value="Genomic_DNA"/>
</dbReference>
<evidence type="ECO:0000256" key="1">
    <source>
        <dbReference type="ARBA" id="ARBA00038414"/>
    </source>
</evidence>
<dbReference type="Gene3D" id="3.40.50.12500">
    <property type="match status" value="1"/>
</dbReference>
<dbReference type="STRING" id="1137138.A0A067N7B2"/>
<dbReference type="Pfam" id="PF01177">
    <property type="entry name" value="Asp_Glu_race"/>
    <property type="match status" value="1"/>
</dbReference>
<dbReference type="InterPro" id="IPR052186">
    <property type="entry name" value="Hydantoin_racemase-like"/>
</dbReference>
<dbReference type="InterPro" id="IPR053714">
    <property type="entry name" value="Iso_Racemase_Enz_sf"/>
</dbReference>
<evidence type="ECO:0000313" key="3">
    <source>
        <dbReference type="Proteomes" id="UP000027073"/>
    </source>
</evidence>
<evidence type="ECO:0000313" key="2">
    <source>
        <dbReference type="EMBL" id="KDQ22810.1"/>
    </source>
</evidence>
<evidence type="ECO:0008006" key="4">
    <source>
        <dbReference type="Google" id="ProtNLM"/>
    </source>
</evidence>
<dbReference type="PANTHER" id="PTHR28047">
    <property type="entry name" value="PROTEIN DCG1"/>
    <property type="match status" value="1"/>
</dbReference>
<dbReference type="VEuPathDB" id="FungiDB:PLEOSDRAFT_1079969"/>
<proteinExistence type="inferred from homology"/>
<dbReference type="InParanoid" id="A0A067N7B2"/>